<proteinExistence type="predicted"/>
<keyword evidence="3" id="KW-1185">Reference proteome</keyword>
<protein>
    <submittedName>
        <fullName evidence="2">Uncharacterized protein</fullName>
    </submittedName>
</protein>
<organism evidence="2 3">
    <name type="scientific">Butyricimonas faecalis</name>
    <dbReference type="NCBI Taxonomy" id="2093856"/>
    <lineage>
        <taxon>Bacteria</taxon>
        <taxon>Pseudomonadati</taxon>
        <taxon>Bacteroidota</taxon>
        <taxon>Bacteroidia</taxon>
        <taxon>Bacteroidales</taxon>
        <taxon>Odoribacteraceae</taxon>
        <taxon>Butyricimonas</taxon>
    </lineage>
</organism>
<feature type="region of interest" description="Disordered" evidence="1">
    <location>
        <begin position="53"/>
        <end position="77"/>
    </location>
</feature>
<reference evidence="2 3" key="1">
    <citation type="submission" date="2018-10" db="EMBL/GenBank/DDBJ databases">
        <title>Butyricimonas faecalis sp. nov., isolated from human faeces and emended description of the genus Butyricimonas.</title>
        <authorList>
            <person name="Le Roy T."/>
            <person name="Van der Smissen P."/>
            <person name="Paquot A."/>
            <person name="Delzenne N."/>
            <person name="Muccioli G."/>
            <person name="Collet J.-F."/>
            <person name="Cani P.D."/>
        </authorList>
    </citation>
    <scope>NUCLEOTIDE SEQUENCE [LARGE SCALE GENOMIC DNA]</scope>
    <source>
        <strain evidence="2 3">H184</strain>
    </source>
</reference>
<name>A0A3S9VQZ9_9BACT</name>
<evidence type="ECO:0000313" key="3">
    <source>
        <dbReference type="Proteomes" id="UP000270673"/>
    </source>
</evidence>
<feature type="region of interest" description="Disordered" evidence="1">
    <location>
        <begin position="1"/>
        <end position="21"/>
    </location>
</feature>
<evidence type="ECO:0000256" key="1">
    <source>
        <dbReference type="SAM" id="MobiDB-lite"/>
    </source>
</evidence>
<dbReference type="Proteomes" id="UP000270673">
    <property type="component" value="Chromosome"/>
</dbReference>
<accession>A0A3S9VQZ9</accession>
<evidence type="ECO:0000313" key="2">
    <source>
        <dbReference type="EMBL" id="AZS28996.1"/>
    </source>
</evidence>
<dbReference type="KEGG" id="buy:D8S85_05120"/>
<dbReference type="AlphaFoldDB" id="A0A3S9VQZ9"/>
<dbReference type="OrthoDB" id="1099052at2"/>
<sequence length="77" mass="8851">MKEKGKKQENMDVKKHLTPEEDEKLHEAYINALGEILENNDDDARDNLANYMDEMKEESDALGTEPDENDLDRGKNA</sequence>
<dbReference type="EMBL" id="CP032819">
    <property type="protein sequence ID" value="AZS28996.1"/>
    <property type="molecule type" value="Genomic_DNA"/>
</dbReference>
<gene>
    <name evidence="2" type="ORF">D8S85_05120</name>
</gene>
<dbReference type="RefSeq" id="WP_106479861.1">
    <property type="nucleotide sequence ID" value="NZ_CP032819.1"/>
</dbReference>